<comment type="caution">
    <text evidence="1">The sequence shown here is derived from an EMBL/GenBank/DDBJ whole genome shotgun (WGS) entry which is preliminary data.</text>
</comment>
<name>A0ACC3BTV0_PYRYE</name>
<gene>
    <name evidence="1" type="ORF">I4F81_003916</name>
</gene>
<protein>
    <submittedName>
        <fullName evidence="1">Uncharacterized protein</fullName>
    </submittedName>
</protein>
<proteinExistence type="predicted"/>
<dbReference type="Proteomes" id="UP000798662">
    <property type="component" value="Chromosome 1"/>
</dbReference>
<organism evidence="1 2">
    <name type="scientific">Pyropia yezoensis</name>
    <name type="common">Susabi-nori</name>
    <name type="synonym">Porphyra yezoensis</name>
    <dbReference type="NCBI Taxonomy" id="2788"/>
    <lineage>
        <taxon>Eukaryota</taxon>
        <taxon>Rhodophyta</taxon>
        <taxon>Bangiophyceae</taxon>
        <taxon>Bangiales</taxon>
        <taxon>Bangiaceae</taxon>
        <taxon>Pyropia</taxon>
    </lineage>
</organism>
<keyword evidence="2" id="KW-1185">Reference proteome</keyword>
<reference evidence="1" key="1">
    <citation type="submission" date="2019-11" db="EMBL/GenBank/DDBJ databases">
        <title>Nori genome reveals adaptations in red seaweeds to the harsh intertidal environment.</title>
        <authorList>
            <person name="Wang D."/>
            <person name="Mao Y."/>
        </authorList>
    </citation>
    <scope>NUCLEOTIDE SEQUENCE</scope>
    <source>
        <tissue evidence="1">Gametophyte</tissue>
    </source>
</reference>
<accession>A0ACC3BTV0</accession>
<dbReference type="EMBL" id="CM020618">
    <property type="protein sequence ID" value="KAK1861332.1"/>
    <property type="molecule type" value="Genomic_DNA"/>
</dbReference>
<sequence>MVAMAAAADEAIRLATLTGTVGVVGTTGTTSGSGAIGYYARRVAAAGLFGLAASGSSPLVAPSGARPPAGTLRPPPPPCDVIVADIGTSALSYWAVRAAAAAGTALPAHVALDAAGTPTVTAAAAAALLPFGGPAAAHKASALGVLVEWLTGPAVGAPAAGVPHAATAAGRGGHPPRGWGNVVVAVSPSLLRPAAEVAADTAAMVAALCAGGTRLPGVGGDARRAAAAADGVRVDGRGSPGRTCPPFRPADGGDFCLSPEVVAADMERLRGLTPRVRTYSAVCDRANRVIYDAARAGGMTVDAGVWVGPDAAAVEREVVLLAAVLADGYGDVIRTIWVGNEATSIHGMPVATVAGAVHRVRTAVAAAAASATAAGRVPPPPPRVGVTEIGAHWLAATAGTPAAALVRSLDVLGVQEHPYYAGVDPLAADVSGIVLDRVAAVAAAHPGVAVTLSETGFPTRGPPWRAPPGGGNTTATPSVAAAAAYAIQVEAAAAARGVGATWIGLADDEWKRRWAPSPYPGGADYAWGLLDCARGDKGGVLPPPARWA</sequence>
<evidence type="ECO:0000313" key="2">
    <source>
        <dbReference type="Proteomes" id="UP000798662"/>
    </source>
</evidence>
<evidence type="ECO:0000313" key="1">
    <source>
        <dbReference type="EMBL" id="KAK1861332.1"/>
    </source>
</evidence>